<comment type="catalytic activity">
    <reaction evidence="1 9">
        <text>1-(5-phospho-beta-D-ribosyl)-5-[(5-phospho-beta-D-ribosylamino)methylideneamino]imidazole-4-carboxamide = 5-[(5-phospho-1-deoxy-D-ribulos-1-ylimino)methylamino]-1-(5-phospho-beta-D-ribosyl)imidazole-4-carboxamide</text>
        <dbReference type="Rhea" id="RHEA:15469"/>
        <dbReference type="ChEBI" id="CHEBI:58435"/>
        <dbReference type="ChEBI" id="CHEBI:58525"/>
        <dbReference type="EC" id="5.3.1.16"/>
    </reaction>
</comment>
<evidence type="ECO:0000256" key="4">
    <source>
        <dbReference type="ARBA" id="ARBA00009667"/>
    </source>
</evidence>
<dbReference type="CDD" id="cd04732">
    <property type="entry name" value="HisA"/>
    <property type="match status" value="1"/>
</dbReference>
<dbReference type="STRING" id="561720.SAMN06275492_10522"/>
<evidence type="ECO:0000256" key="3">
    <source>
        <dbReference type="ARBA" id="ARBA00005133"/>
    </source>
</evidence>
<dbReference type="PANTHER" id="PTHR43090:SF2">
    <property type="entry name" value="1-(5-PHOSPHORIBOSYL)-5-[(5-PHOSPHORIBOSYLAMINO)METHYLIDENEAMINO] IMIDAZOLE-4-CARBOXAMIDE ISOMERASE"/>
    <property type="match status" value="1"/>
</dbReference>
<evidence type="ECO:0000256" key="6">
    <source>
        <dbReference type="ARBA" id="ARBA00022605"/>
    </source>
</evidence>
<keyword evidence="6 9" id="KW-0028">Amino-acid biosynthesis</keyword>
<dbReference type="SUPFAM" id="SSF51366">
    <property type="entry name" value="Ribulose-phoshate binding barrel"/>
    <property type="match status" value="1"/>
</dbReference>
<accession>A0A1X7IV23</accession>
<keyword evidence="5 9" id="KW-0963">Cytoplasm</keyword>
<dbReference type="GO" id="GO:0000105">
    <property type="term" value="P:L-histidine biosynthetic process"/>
    <property type="evidence" value="ECO:0007669"/>
    <property type="project" value="UniProtKB-UniRule"/>
</dbReference>
<feature type="active site" description="Proton donor" evidence="9">
    <location>
        <position position="130"/>
    </location>
</feature>
<evidence type="ECO:0000256" key="2">
    <source>
        <dbReference type="ARBA" id="ARBA00004496"/>
    </source>
</evidence>
<comment type="subcellular location">
    <subcellularLocation>
        <location evidence="2 9">Cytoplasm</location>
    </subcellularLocation>
</comment>
<evidence type="ECO:0000256" key="7">
    <source>
        <dbReference type="ARBA" id="ARBA00023102"/>
    </source>
</evidence>
<dbReference type="InterPro" id="IPR044524">
    <property type="entry name" value="Isoase_HisA-like"/>
</dbReference>
<dbReference type="AlphaFoldDB" id="A0A1X7IV23"/>
<protein>
    <recommendedName>
        <fullName evidence="9">1-(5-phosphoribosyl)-5-[(5-phosphoribosylamino)methylideneamino] imidazole-4-carboxamide isomerase</fullName>
        <ecNumber evidence="9">5.3.1.16</ecNumber>
    </recommendedName>
    <alternativeName>
        <fullName evidence="9">Phosphoribosylformimino-5-aminoimidazole carboxamide ribotide isomerase</fullName>
    </alternativeName>
</protein>
<dbReference type="InterPro" id="IPR013785">
    <property type="entry name" value="Aldolase_TIM"/>
</dbReference>
<gene>
    <name evidence="9" type="primary">hisA</name>
    <name evidence="11" type="ORF">SAMN06275492_10522</name>
</gene>
<dbReference type="RefSeq" id="WP_085543922.1">
    <property type="nucleotide sequence ID" value="NZ_FXBB01000005.1"/>
</dbReference>
<evidence type="ECO:0000256" key="10">
    <source>
        <dbReference type="RuleBase" id="RU003657"/>
    </source>
</evidence>
<dbReference type="PANTHER" id="PTHR43090">
    <property type="entry name" value="1-(5-PHOSPHORIBOSYL)-5-[(5-PHOSPHORIBOSYLAMINO)METHYLIDENEAMINO] IMIDAZOLE-4-CARBOXAMIDE ISOMERASE"/>
    <property type="match status" value="1"/>
</dbReference>
<dbReference type="GO" id="GO:0000162">
    <property type="term" value="P:L-tryptophan biosynthetic process"/>
    <property type="evidence" value="ECO:0007669"/>
    <property type="project" value="TreeGrafter"/>
</dbReference>
<keyword evidence="7 9" id="KW-0368">Histidine biosynthesis</keyword>
<dbReference type="UniPathway" id="UPA00031">
    <property type="reaction ID" value="UER00009"/>
</dbReference>
<dbReference type="EMBL" id="FXBB01000005">
    <property type="protein sequence ID" value="SMG18386.1"/>
    <property type="molecule type" value="Genomic_DNA"/>
</dbReference>
<name>A0A1X7IV23_9BACT</name>
<dbReference type="HAMAP" id="MF_01014">
    <property type="entry name" value="HisA"/>
    <property type="match status" value="1"/>
</dbReference>
<dbReference type="EC" id="5.3.1.16" evidence="9"/>
<dbReference type="GO" id="GO:0005737">
    <property type="term" value="C:cytoplasm"/>
    <property type="evidence" value="ECO:0007669"/>
    <property type="project" value="UniProtKB-SubCell"/>
</dbReference>
<dbReference type="FunFam" id="3.20.20.70:FF:000009">
    <property type="entry name" value="1-(5-phosphoribosyl)-5-[(5-phosphoribosylamino)methylideneamino] imidazole-4-carboxamide isomerase"/>
    <property type="match status" value="1"/>
</dbReference>
<evidence type="ECO:0000313" key="12">
    <source>
        <dbReference type="Proteomes" id="UP000193355"/>
    </source>
</evidence>
<keyword evidence="8 9" id="KW-0413">Isomerase</keyword>
<dbReference type="InterPro" id="IPR006062">
    <property type="entry name" value="His_biosynth"/>
</dbReference>
<evidence type="ECO:0000256" key="1">
    <source>
        <dbReference type="ARBA" id="ARBA00000901"/>
    </source>
</evidence>
<dbReference type="InterPro" id="IPR011060">
    <property type="entry name" value="RibuloseP-bd_barrel"/>
</dbReference>
<dbReference type="InterPro" id="IPR023016">
    <property type="entry name" value="HisA/PriA"/>
</dbReference>
<dbReference type="Pfam" id="PF00977">
    <property type="entry name" value="His_biosynth"/>
    <property type="match status" value="1"/>
</dbReference>
<dbReference type="GO" id="GO:0003949">
    <property type="term" value="F:1-(5-phosphoribosyl)-5-[(5-phosphoribosylamino)methylideneamino]imidazole-4-carboxamide isomerase activity"/>
    <property type="evidence" value="ECO:0007669"/>
    <property type="project" value="UniProtKB-UniRule"/>
</dbReference>
<organism evidence="11 12">
    <name type="scientific">Dethiosulfovibrio salsuginis</name>
    <dbReference type="NCBI Taxonomy" id="561720"/>
    <lineage>
        <taxon>Bacteria</taxon>
        <taxon>Thermotogati</taxon>
        <taxon>Synergistota</taxon>
        <taxon>Synergistia</taxon>
        <taxon>Synergistales</taxon>
        <taxon>Dethiosulfovibrionaceae</taxon>
        <taxon>Dethiosulfovibrio</taxon>
    </lineage>
</organism>
<evidence type="ECO:0000256" key="8">
    <source>
        <dbReference type="ARBA" id="ARBA00023235"/>
    </source>
</evidence>
<evidence type="ECO:0000256" key="5">
    <source>
        <dbReference type="ARBA" id="ARBA00022490"/>
    </source>
</evidence>
<proteinExistence type="inferred from homology"/>
<keyword evidence="12" id="KW-1185">Reference proteome</keyword>
<sequence>MRTLELYPAIDLYGGKVVRLENGRFDMMKTYGEDPVETALELARSGCRWLHLIDLEGAEKGRPIHLETLKDIKAATGTSIQYGGGLRTEGQVEEALNCGADRVYLGSLIFKGDPKALWGRFGPKVVPSVDVKGGTVAISGWTETTSLSPDEAIGRLMDLGYRTFLVTSIGRDGTASGPELSLYDGLDHEKANLIAAGGIRNLEDIKNLDNAGVSGSVLGTCLYESTLNLKEAMEALQCSLKG</sequence>
<reference evidence="12" key="1">
    <citation type="submission" date="2017-04" db="EMBL/GenBank/DDBJ databases">
        <authorList>
            <person name="Varghese N."/>
            <person name="Submissions S."/>
        </authorList>
    </citation>
    <scope>NUCLEOTIDE SEQUENCE [LARGE SCALE GENOMIC DNA]</scope>
    <source>
        <strain evidence="12">USBA 82</strain>
    </source>
</reference>
<evidence type="ECO:0000256" key="9">
    <source>
        <dbReference type="HAMAP-Rule" id="MF_01014"/>
    </source>
</evidence>
<dbReference type="Gene3D" id="3.20.20.70">
    <property type="entry name" value="Aldolase class I"/>
    <property type="match status" value="1"/>
</dbReference>
<feature type="active site" description="Proton acceptor" evidence="9">
    <location>
        <position position="11"/>
    </location>
</feature>
<dbReference type="OrthoDB" id="9781903at2"/>
<comment type="similarity">
    <text evidence="4 9 10">Belongs to the HisA/HisF family.</text>
</comment>
<evidence type="ECO:0000313" key="11">
    <source>
        <dbReference type="EMBL" id="SMG18386.1"/>
    </source>
</evidence>
<dbReference type="Proteomes" id="UP000193355">
    <property type="component" value="Unassembled WGS sequence"/>
</dbReference>
<comment type="pathway">
    <text evidence="3 9">Amino-acid biosynthesis; L-histidine biosynthesis; L-histidine from 5-phospho-alpha-D-ribose 1-diphosphate: step 4/9.</text>
</comment>